<keyword evidence="8 9" id="KW-0472">Membrane</keyword>
<keyword evidence="7" id="KW-0496">Mitochondrion</keyword>
<evidence type="ECO:0000256" key="2">
    <source>
        <dbReference type="ARBA" id="ARBA00022448"/>
    </source>
</evidence>
<dbReference type="AlphaFoldDB" id="A0A9W9G7E7"/>
<feature type="transmembrane region" description="Helical" evidence="12">
    <location>
        <begin position="158"/>
        <end position="178"/>
    </location>
</feature>
<evidence type="ECO:0000313" key="14">
    <source>
        <dbReference type="Proteomes" id="UP001149165"/>
    </source>
</evidence>
<proteinExistence type="inferred from homology"/>
<dbReference type="EMBL" id="JAPQKH010000002">
    <property type="protein sequence ID" value="KAJ5113453.1"/>
    <property type="molecule type" value="Genomic_DNA"/>
</dbReference>
<dbReference type="OrthoDB" id="10266426at2759"/>
<evidence type="ECO:0000256" key="11">
    <source>
        <dbReference type="SAM" id="MobiDB-lite"/>
    </source>
</evidence>
<evidence type="ECO:0000256" key="12">
    <source>
        <dbReference type="SAM" id="Phobius"/>
    </source>
</evidence>
<keyword evidence="4" id="KW-0677">Repeat</keyword>
<dbReference type="GO" id="GO:0015218">
    <property type="term" value="F:pyrimidine nucleotide transmembrane transporter activity"/>
    <property type="evidence" value="ECO:0007669"/>
    <property type="project" value="InterPro"/>
</dbReference>
<comment type="similarity">
    <text evidence="10">Belongs to the mitochondrial carrier (TC 2.A.29) family.</text>
</comment>
<dbReference type="InterPro" id="IPR049562">
    <property type="entry name" value="SLC25A33/36-like"/>
</dbReference>
<comment type="subcellular location">
    <subcellularLocation>
        <location evidence="1">Mitochondrion inner membrane</location>
        <topology evidence="1">Multi-pass membrane protein</topology>
    </subcellularLocation>
</comment>
<feature type="region of interest" description="Disordered" evidence="11">
    <location>
        <begin position="1"/>
        <end position="43"/>
    </location>
</feature>
<evidence type="ECO:0000256" key="8">
    <source>
        <dbReference type="ARBA" id="ARBA00023136"/>
    </source>
</evidence>
<keyword evidence="14" id="KW-1185">Reference proteome</keyword>
<keyword evidence="3 9" id="KW-0812">Transmembrane</keyword>
<protein>
    <recommendedName>
        <fullName evidence="15">Mitochondrial thiamine pyrophosphate carrier 1</fullName>
    </recommendedName>
</protein>
<accession>A0A9W9G7E7</accession>
<feature type="transmembrane region" description="Helical" evidence="12">
    <location>
        <begin position="219"/>
        <end position="240"/>
    </location>
</feature>
<evidence type="ECO:0008006" key="15">
    <source>
        <dbReference type="Google" id="ProtNLM"/>
    </source>
</evidence>
<organism evidence="13 14">
    <name type="scientific">Penicillium angulare</name>
    <dbReference type="NCBI Taxonomy" id="116970"/>
    <lineage>
        <taxon>Eukaryota</taxon>
        <taxon>Fungi</taxon>
        <taxon>Dikarya</taxon>
        <taxon>Ascomycota</taxon>
        <taxon>Pezizomycotina</taxon>
        <taxon>Eurotiomycetes</taxon>
        <taxon>Eurotiomycetidae</taxon>
        <taxon>Eurotiales</taxon>
        <taxon>Aspergillaceae</taxon>
        <taxon>Penicillium</taxon>
    </lineage>
</organism>
<feature type="repeat" description="Solcar" evidence="9">
    <location>
        <begin position="152"/>
        <end position="246"/>
    </location>
</feature>
<dbReference type="Pfam" id="PF00153">
    <property type="entry name" value="Mito_carr"/>
    <property type="match status" value="3"/>
</dbReference>
<dbReference type="InterPro" id="IPR002067">
    <property type="entry name" value="MCP"/>
</dbReference>
<reference evidence="13" key="2">
    <citation type="journal article" date="2023" name="IMA Fungus">
        <title>Comparative genomic study of the Penicillium genus elucidates a diverse pangenome and 15 lateral gene transfer events.</title>
        <authorList>
            <person name="Petersen C."/>
            <person name="Sorensen T."/>
            <person name="Nielsen M.R."/>
            <person name="Sondergaard T.E."/>
            <person name="Sorensen J.L."/>
            <person name="Fitzpatrick D.A."/>
            <person name="Frisvad J.C."/>
            <person name="Nielsen K.L."/>
        </authorList>
    </citation>
    <scope>NUCLEOTIDE SEQUENCE</scope>
    <source>
        <strain evidence="13">IBT 30069</strain>
    </source>
</reference>
<keyword evidence="2 10" id="KW-0813">Transport</keyword>
<dbReference type="PRINTS" id="PR00784">
    <property type="entry name" value="MTUNCOUPLING"/>
</dbReference>
<gene>
    <name evidence="13" type="ORF">N7456_001987</name>
</gene>
<dbReference type="GO" id="GO:0005743">
    <property type="term" value="C:mitochondrial inner membrane"/>
    <property type="evidence" value="ECO:0007669"/>
    <property type="project" value="UniProtKB-SubCell"/>
</dbReference>
<dbReference type="InterPro" id="IPR018108">
    <property type="entry name" value="MCP_transmembrane"/>
</dbReference>
<dbReference type="PANTHER" id="PTHR45829:SF1">
    <property type="entry name" value="CARRIER PROTEIN, PUTATIVE (AFU_ORTHOLOGUE AFUA_4G06780)-RELATED"/>
    <property type="match status" value="1"/>
</dbReference>
<evidence type="ECO:0000256" key="4">
    <source>
        <dbReference type="ARBA" id="ARBA00022737"/>
    </source>
</evidence>
<evidence type="ECO:0000256" key="10">
    <source>
        <dbReference type="RuleBase" id="RU000488"/>
    </source>
</evidence>
<reference evidence="13" key="1">
    <citation type="submission" date="2022-11" db="EMBL/GenBank/DDBJ databases">
        <authorList>
            <person name="Petersen C."/>
        </authorList>
    </citation>
    <scope>NUCLEOTIDE SEQUENCE</scope>
    <source>
        <strain evidence="13">IBT 30069</strain>
    </source>
</reference>
<name>A0A9W9G7E7_9EURO</name>
<keyword evidence="5" id="KW-0999">Mitochondrion inner membrane</keyword>
<dbReference type="GO" id="GO:1990519">
    <property type="term" value="P:pyrimidine nucleotide import into mitochondrion"/>
    <property type="evidence" value="ECO:0007669"/>
    <property type="project" value="TreeGrafter"/>
</dbReference>
<evidence type="ECO:0000256" key="5">
    <source>
        <dbReference type="ARBA" id="ARBA00022792"/>
    </source>
</evidence>
<evidence type="ECO:0000256" key="9">
    <source>
        <dbReference type="PROSITE-ProRule" id="PRU00282"/>
    </source>
</evidence>
<feature type="transmembrane region" description="Helical" evidence="12">
    <location>
        <begin position="116"/>
        <end position="138"/>
    </location>
</feature>
<dbReference type="PROSITE" id="PS50920">
    <property type="entry name" value="SOLCAR"/>
    <property type="match status" value="3"/>
</dbReference>
<evidence type="ECO:0000256" key="3">
    <source>
        <dbReference type="ARBA" id="ARBA00022692"/>
    </source>
</evidence>
<dbReference type="Proteomes" id="UP001149165">
    <property type="component" value="Unassembled WGS sequence"/>
</dbReference>
<feature type="repeat" description="Solcar" evidence="9">
    <location>
        <begin position="48"/>
        <end position="145"/>
    </location>
</feature>
<dbReference type="InterPro" id="IPR023395">
    <property type="entry name" value="MCP_dom_sf"/>
</dbReference>
<evidence type="ECO:0000256" key="7">
    <source>
        <dbReference type="ARBA" id="ARBA00023128"/>
    </source>
</evidence>
<evidence type="ECO:0000256" key="6">
    <source>
        <dbReference type="ARBA" id="ARBA00022989"/>
    </source>
</evidence>
<dbReference type="PANTHER" id="PTHR45829">
    <property type="entry name" value="MITOCHONDRIAL CARRIER PROTEIN RIM2"/>
    <property type="match status" value="1"/>
</dbReference>
<comment type="caution">
    <text evidence="13">The sequence shown here is derived from an EMBL/GenBank/DDBJ whole genome shotgun (WGS) entry which is preliminary data.</text>
</comment>
<evidence type="ECO:0000313" key="13">
    <source>
        <dbReference type="EMBL" id="KAJ5113453.1"/>
    </source>
</evidence>
<dbReference type="SUPFAM" id="SSF103506">
    <property type="entry name" value="Mitochondrial carrier"/>
    <property type="match status" value="1"/>
</dbReference>
<dbReference type="Gene3D" id="1.50.40.10">
    <property type="entry name" value="Mitochondrial carrier domain"/>
    <property type="match status" value="2"/>
</dbReference>
<keyword evidence="6 12" id="KW-1133">Transmembrane helix</keyword>
<feature type="repeat" description="Solcar" evidence="9">
    <location>
        <begin position="261"/>
        <end position="382"/>
    </location>
</feature>
<sequence>MNSDGRDNTGFAKNPPQAPNNLYTLYAAPGSGKGPSGPTLRKMSTNIPDSWVAPLCGGAAGVASGIVTCPLDVIKTKLQAQGGFARRNGAQMETKALYRGMMGTGRVIFREDGIRGLYQGLGPMLMGYLPTWAIYLALYDTTRDYYFEKTENWWMSRGLASLTAGACSTIATNPIWVIKTRLMSQSLKQNHEGARAPWQYSGTIDAVSKMYRVEGIRSFYSGMLPALLGLTHVAIQFPLYEHLKLAFTGYSIGEHPDNGNSHWLGISLATFISKVCASTLTYPHEVLRTRLQTQQRTAPAQSHEEIAFRGGLSHPHDRGRPVASSSDGMYLGPRYNGVIQTCKTILHEEGWRAFYSGIGTNLIRAVPAAMTTMLTYEYLRKYMHKIQHEGREEIEEANRRG</sequence>
<evidence type="ECO:0000256" key="1">
    <source>
        <dbReference type="ARBA" id="ARBA00004448"/>
    </source>
</evidence>